<dbReference type="InterPro" id="IPR001736">
    <property type="entry name" value="PLipase_D/transphosphatidylase"/>
</dbReference>
<dbReference type="GO" id="GO:0016891">
    <property type="term" value="F:RNA endonuclease activity producing 5'-phosphomonoesters, hydrolytic mechanism"/>
    <property type="evidence" value="ECO:0007669"/>
    <property type="project" value="TreeGrafter"/>
</dbReference>
<dbReference type="Gene3D" id="3.30.870.10">
    <property type="entry name" value="Endonuclease Chain A"/>
    <property type="match status" value="2"/>
</dbReference>
<sequence>MKAVAFANNDVAVVAWTFGGRLPNCLGFAVYRIDVRAGTETCLPAMATFEGQDATAPGRTTADDPVQKFYWKDVYARRGGTYRYKIVPMGGTPGALQPMPYGPAISNTIQLSPHYGALSAYFNRGILATQATARALDADASGGSMVEKLEKHIDIVGDPLRNDLMGQLIEALTTLSDQAASDGGQTYCALYEFEDPEAIDHLKRVGANAHVILSNMPSGKGEEKTRDAYAAEREEIRQAGLDAIDRFMPSGHIGHNKFQVLVKDGAEAVLFGSTNWTAHALCAQTNNSIIARSPALAAAYLDYWNRLKDDTHPPGEGGKAEQSAEFREQNAEKIPPIALEDGSGEVDLWFSPNTPHARASRPGKDEEVPPDLAQAFEIIANAQQAIVFLVFEPGKPSIIDAIAEAQRARPSLFVRGAVTASSAAGEFQTAITGGEAAPHKHRKGDPPLPEDYRVIHARGITASDAFGQWEAELNQAGHAVIHDKIVVIDPFSDTCVVVTGSHNLGYRASYNNDENLAIIRNHRAVAEAYAAHCLDVYDHYAWRYWLATEGDEAWHFLAADDTWQNAYFSPDNRVKSAELGFWLAAVPAADALPTPNVDASTRARPALQAQTGGLSPSSGPHSAAEGRGSRQGRIPPRRDEDAGD</sequence>
<evidence type="ECO:0000256" key="11">
    <source>
        <dbReference type="ARBA" id="ARBA00029594"/>
    </source>
</evidence>
<evidence type="ECO:0000256" key="7">
    <source>
        <dbReference type="ARBA" id="ARBA00022525"/>
    </source>
</evidence>
<dbReference type="GO" id="GO:0004630">
    <property type="term" value="F:phospholipase D activity"/>
    <property type="evidence" value="ECO:0007669"/>
    <property type="project" value="UniProtKB-EC"/>
</dbReference>
<dbReference type="SUPFAM" id="SSF56024">
    <property type="entry name" value="Phospholipase D/nuclease"/>
    <property type="match status" value="2"/>
</dbReference>
<dbReference type="GO" id="GO:0006793">
    <property type="term" value="P:phosphorus metabolic process"/>
    <property type="evidence" value="ECO:0007669"/>
    <property type="project" value="UniProtKB-ARBA"/>
</dbReference>
<evidence type="ECO:0000256" key="2">
    <source>
        <dbReference type="ARBA" id="ARBA00003145"/>
    </source>
</evidence>
<dbReference type="GO" id="GO:0005576">
    <property type="term" value="C:extracellular region"/>
    <property type="evidence" value="ECO:0007669"/>
    <property type="project" value="UniProtKB-SubCell"/>
</dbReference>
<evidence type="ECO:0000256" key="9">
    <source>
        <dbReference type="ARBA" id="ARBA00022963"/>
    </source>
</evidence>
<dbReference type="PANTHER" id="PTHR43856:SF1">
    <property type="entry name" value="MITOCHONDRIAL CARDIOLIPIN HYDROLASE"/>
    <property type="match status" value="1"/>
</dbReference>
<comment type="caution">
    <text evidence="14">The sequence shown here is derived from an EMBL/GenBank/DDBJ whole genome shotgun (WGS) entry which is preliminary data.</text>
</comment>
<evidence type="ECO:0000256" key="8">
    <source>
        <dbReference type="ARBA" id="ARBA00022801"/>
    </source>
</evidence>
<comment type="subcellular location">
    <subcellularLocation>
        <location evidence="3">Secreted</location>
    </subcellularLocation>
</comment>
<feature type="region of interest" description="Disordered" evidence="12">
    <location>
        <begin position="593"/>
        <end position="644"/>
    </location>
</feature>
<reference evidence="14 15" key="1">
    <citation type="submission" date="2018-06" db="EMBL/GenBank/DDBJ databases">
        <title>Genomic Encyclopedia of Type Strains, Phase IV (KMG-IV): sequencing the most valuable type-strain genomes for metagenomic binning, comparative biology and taxonomic classification.</title>
        <authorList>
            <person name="Goeker M."/>
        </authorList>
    </citation>
    <scope>NUCLEOTIDE SEQUENCE [LARGE SCALE GENOMIC DNA]</scope>
    <source>
        <strain evidence="14 15">DSM 24875</strain>
    </source>
</reference>
<feature type="domain" description="PLD phosphodiesterase" evidence="13">
    <location>
        <begin position="477"/>
        <end position="508"/>
    </location>
</feature>
<keyword evidence="15" id="KW-1185">Reference proteome</keyword>
<keyword evidence="7" id="KW-0964">Secreted</keyword>
<name>A0A366FE27_9HYPH</name>
<evidence type="ECO:0000256" key="4">
    <source>
        <dbReference type="ARBA" id="ARBA00008664"/>
    </source>
</evidence>
<dbReference type="EC" id="3.1.4.4" evidence="5"/>
<comment type="function">
    <text evidence="2">Could be a virulence factor.</text>
</comment>
<protein>
    <recommendedName>
        <fullName evidence="6">Phospholipase D</fullName>
        <ecNumber evidence="5">3.1.4.4</ecNumber>
    </recommendedName>
    <alternativeName>
        <fullName evidence="11">Choline phosphatase</fullName>
    </alternativeName>
</protein>
<proteinExistence type="inferred from homology"/>
<dbReference type="RefSeq" id="WP_113890033.1">
    <property type="nucleotide sequence ID" value="NZ_QNRK01000015.1"/>
</dbReference>
<evidence type="ECO:0000313" key="14">
    <source>
        <dbReference type="EMBL" id="RBP11975.1"/>
    </source>
</evidence>
<dbReference type="InterPro" id="IPR051406">
    <property type="entry name" value="PLD_domain"/>
</dbReference>
<keyword evidence="9" id="KW-0442">Lipid degradation</keyword>
<keyword evidence="8" id="KW-0378">Hydrolase</keyword>
<evidence type="ECO:0000256" key="1">
    <source>
        <dbReference type="ARBA" id="ARBA00000798"/>
    </source>
</evidence>
<evidence type="ECO:0000256" key="10">
    <source>
        <dbReference type="ARBA" id="ARBA00023098"/>
    </source>
</evidence>
<evidence type="ECO:0000259" key="13">
    <source>
        <dbReference type="PROSITE" id="PS50035"/>
    </source>
</evidence>
<evidence type="ECO:0000313" key="15">
    <source>
        <dbReference type="Proteomes" id="UP000253529"/>
    </source>
</evidence>
<organism evidence="14 15">
    <name type="scientific">Roseiarcus fermentans</name>
    <dbReference type="NCBI Taxonomy" id="1473586"/>
    <lineage>
        <taxon>Bacteria</taxon>
        <taxon>Pseudomonadati</taxon>
        <taxon>Pseudomonadota</taxon>
        <taxon>Alphaproteobacteria</taxon>
        <taxon>Hyphomicrobiales</taxon>
        <taxon>Roseiarcaceae</taxon>
        <taxon>Roseiarcus</taxon>
    </lineage>
</organism>
<evidence type="ECO:0000256" key="5">
    <source>
        <dbReference type="ARBA" id="ARBA00012027"/>
    </source>
</evidence>
<dbReference type="GO" id="GO:0016042">
    <property type="term" value="P:lipid catabolic process"/>
    <property type="evidence" value="ECO:0007669"/>
    <property type="project" value="UniProtKB-KW"/>
</dbReference>
<dbReference type="PANTHER" id="PTHR43856">
    <property type="entry name" value="CARDIOLIPIN HYDROLASE"/>
    <property type="match status" value="1"/>
</dbReference>
<keyword evidence="10" id="KW-0443">Lipid metabolism</keyword>
<comment type="catalytic activity">
    <reaction evidence="1">
        <text>a 1,2-diacyl-sn-glycero-3-phosphocholine + H2O = a 1,2-diacyl-sn-glycero-3-phosphate + choline + H(+)</text>
        <dbReference type="Rhea" id="RHEA:14445"/>
        <dbReference type="ChEBI" id="CHEBI:15354"/>
        <dbReference type="ChEBI" id="CHEBI:15377"/>
        <dbReference type="ChEBI" id="CHEBI:15378"/>
        <dbReference type="ChEBI" id="CHEBI:57643"/>
        <dbReference type="ChEBI" id="CHEBI:58608"/>
        <dbReference type="EC" id="3.1.4.4"/>
    </reaction>
</comment>
<dbReference type="PROSITE" id="PS50035">
    <property type="entry name" value="PLD"/>
    <property type="match status" value="1"/>
</dbReference>
<dbReference type="InterPro" id="IPR025202">
    <property type="entry name" value="PLD-like_dom"/>
</dbReference>
<dbReference type="Pfam" id="PF13091">
    <property type="entry name" value="PLDc_2"/>
    <property type="match status" value="1"/>
</dbReference>
<evidence type="ECO:0000256" key="3">
    <source>
        <dbReference type="ARBA" id="ARBA00004613"/>
    </source>
</evidence>
<accession>A0A366FE27</accession>
<feature type="compositionally biased region" description="Polar residues" evidence="12">
    <location>
        <begin position="608"/>
        <end position="620"/>
    </location>
</feature>
<dbReference type="CDD" id="cd09173">
    <property type="entry name" value="PLDc_Nuc_like_unchar1_2"/>
    <property type="match status" value="1"/>
</dbReference>
<dbReference type="AlphaFoldDB" id="A0A366FE27"/>
<gene>
    <name evidence="14" type="ORF">DFR50_11582</name>
</gene>
<evidence type="ECO:0000256" key="6">
    <source>
        <dbReference type="ARBA" id="ARBA00018392"/>
    </source>
</evidence>
<evidence type="ECO:0000256" key="12">
    <source>
        <dbReference type="SAM" id="MobiDB-lite"/>
    </source>
</evidence>
<comment type="similarity">
    <text evidence="4">Belongs to the phospholipase D family.</text>
</comment>
<dbReference type="OrthoDB" id="9789376at2"/>
<dbReference type="Proteomes" id="UP000253529">
    <property type="component" value="Unassembled WGS sequence"/>
</dbReference>
<dbReference type="EMBL" id="QNRK01000015">
    <property type="protein sequence ID" value="RBP11975.1"/>
    <property type="molecule type" value="Genomic_DNA"/>
</dbReference>